<dbReference type="STRING" id="1560345.AWL63_02095"/>
<dbReference type="InterPro" id="IPR011727">
    <property type="entry name" value="CHP02117"/>
</dbReference>
<proteinExistence type="predicted"/>
<dbReference type="EMBL" id="CP014168">
    <property type="protein sequence ID" value="AOH82947.1"/>
    <property type="molecule type" value="Genomic_DNA"/>
</dbReference>
<dbReference type="Proteomes" id="UP000094256">
    <property type="component" value="Chromosome"/>
</dbReference>
<dbReference type="AlphaFoldDB" id="A0A1B3Z689"/>
<evidence type="ECO:0008006" key="3">
    <source>
        <dbReference type="Google" id="ProtNLM"/>
    </source>
</evidence>
<keyword evidence="2" id="KW-1185">Reference proteome</keyword>
<sequence>MLRNVCVGLVLLVLGYAGAGLIGGAIPTNTSWREPADGVRIQVSSNGVHTGLIVPLVAAGVDWRDLIRPEDLADPLYANYPAITIGWGERAFYLETPTWADVKPLTVLAAALGTDSVVAHVDHLPWPTPDPDSRVITLRPQEYRRLAAFIRASFAPRGWHRTGYFRNDAFYAARGRYSALRTCNAWTGDALRYAGVRVGAWTPFPTTVMQWFKT</sequence>
<reference evidence="1 2" key="1">
    <citation type="submission" date="2016-01" db="EMBL/GenBank/DDBJ databases">
        <title>Complete genome and mega plasmid sequence of Sphingomonas panacis DCY99 elicits systemic resistance in rice to Xanthomonas oryzae.</title>
        <authorList>
            <person name="Kim Y.J."/>
            <person name="Yang D.C."/>
            <person name="Sing P."/>
        </authorList>
    </citation>
    <scope>NUCLEOTIDE SEQUENCE [LARGE SCALE GENOMIC DNA]</scope>
    <source>
        <strain evidence="1 2">DCY99</strain>
    </source>
</reference>
<accession>A0A1B3Z689</accession>
<dbReference type="KEGG" id="span:AWL63_02095"/>
<evidence type="ECO:0000313" key="1">
    <source>
        <dbReference type="EMBL" id="AOH82947.1"/>
    </source>
</evidence>
<name>A0A1B3Z689_9SPHN</name>
<protein>
    <recommendedName>
        <fullName evidence="3">Urease-associated protein</fullName>
    </recommendedName>
</protein>
<dbReference type="Pfam" id="PF09601">
    <property type="entry name" value="DUF2459"/>
    <property type="match status" value="1"/>
</dbReference>
<gene>
    <name evidence="1" type="ORF">AWL63_02095</name>
</gene>
<evidence type="ECO:0000313" key="2">
    <source>
        <dbReference type="Proteomes" id="UP000094256"/>
    </source>
</evidence>
<dbReference type="NCBIfam" id="TIGR02117">
    <property type="entry name" value="chp_urease_rgn"/>
    <property type="match status" value="1"/>
</dbReference>
<organism evidence="1 2">
    <name type="scientific">Sphingomonas panacis</name>
    <dbReference type="NCBI Taxonomy" id="1560345"/>
    <lineage>
        <taxon>Bacteria</taxon>
        <taxon>Pseudomonadati</taxon>
        <taxon>Pseudomonadota</taxon>
        <taxon>Alphaproteobacteria</taxon>
        <taxon>Sphingomonadales</taxon>
        <taxon>Sphingomonadaceae</taxon>
        <taxon>Sphingomonas</taxon>
    </lineage>
</organism>